<evidence type="ECO:0000259" key="1">
    <source>
        <dbReference type="SMART" id="SM00731"/>
    </source>
</evidence>
<reference evidence="2" key="1">
    <citation type="journal article" date="2010" name="Int. J. Syst. Evol. Microbiol.">
        <title>Porticoccus litoralis gen. nov., sp. nov., a gammaproteobacterium isolated from the Yellow Sea.</title>
        <authorList>
            <person name="Oh H.M."/>
            <person name="Kim H."/>
            <person name="Kim K.M."/>
            <person name="Min G.S."/>
            <person name="Cho J.C."/>
        </authorList>
    </citation>
    <scope>NUCLEOTIDE SEQUENCE</scope>
    <source>
        <strain evidence="2">DSM 25064</strain>
    </source>
</reference>
<dbReference type="PANTHER" id="PTHR38773">
    <property type="entry name" value="PROTEIN SPRT"/>
    <property type="match status" value="1"/>
</dbReference>
<evidence type="ECO:0000313" key="3">
    <source>
        <dbReference type="Proteomes" id="UP001178354"/>
    </source>
</evidence>
<feature type="domain" description="SprT-like" evidence="1">
    <location>
        <begin position="9"/>
        <end position="172"/>
    </location>
</feature>
<dbReference type="SMART" id="SM00731">
    <property type="entry name" value="SprT"/>
    <property type="match status" value="1"/>
</dbReference>
<accession>A0AAW8B984</accession>
<gene>
    <name evidence="2" type="ORF">Q8A57_10605</name>
</gene>
<keyword evidence="3" id="KW-1185">Reference proteome</keyword>
<dbReference type="Pfam" id="PF10263">
    <property type="entry name" value="SprT-like"/>
    <property type="match status" value="1"/>
</dbReference>
<dbReference type="AlphaFoldDB" id="A0AAW8B984"/>
<dbReference type="GO" id="GO:0006950">
    <property type="term" value="P:response to stress"/>
    <property type="evidence" value="ECO:0007669"/>
    <property type="project" value="UniProtKB-ARBA"/>
</dbReference>
<dbReference type="Proteomes" id="UP001178354">
    <property type="component" value="Unassembled WGS sequence"/>
</dbReference>
<protein>
    <submittedName>
        <fullName evidence="2">SprT-like domain-containing protein</fullName>
    </submittedName>
</protein>
<dbReference type="RefSeq" id="WP_305171084.1">
    <property type="nucleotide sequence ID" value="NZ_JAUUUU010000007.1"/>
</dbReference>
<name>A0AAW8B984_9GAMM</name>
<dbReference type="EMBL" id="JAUUUU010000007">
    <property type="protein sequence ID" value="MDP1521419.1"/>
    <property type="molecule type" value="Genomic_DNA"/>
</dbReference>
<evidence type="ECO:0000313" key="2">
    <source>
        <dbReference type="EMBL" id="MDP1521419.1"/>
    </source>
</evidence>
<proteinExistence type="predicted"/>
<dbReference type="InterPro" id="IPR006640">
    <property type="entry name" value="SprT-like_domain"/>
</dbReference>
<organism evidence="2 3">
    <name type="scientific">Porticoccus litoralis</name>
    <dbReference type="NCBI Taxonomy" id="434086"/>
    <lineage>
        <taxon>Bacteria</taxon>
        <taxon>Pseudomonadati</taxon>
        <taxon>Pseudomonadota</taxon>
        <taxon>Gammaproteobacteria</taxon>
        <taxon>Cellvibrionales</taxon>
        <taxon>Porticoccaceae</taxon>
        <taxon>Porticoccus</taxon>
    </lineage>
</organism>
<dbReference type="PANTHER" id="PTHR38773:SF1">
    <property type="entry name" value="PROTEIN SPRT"/>
    <property type="match status" value="1"/>
</dbReference>
<reference evidence="2" key="2">
    <citation type="submission" date="2023-08" db="EMBL/GenBank/DDBJ databases">
        <authorList>
            <person name="Luo J."/>
        </authorList>
    </citation>
    <scope>NUCLEOTIDE SEQUENCE</scope>
    <source>
        <strain evidence="2">DSM 25064</strain>
    </source>
</reference>
<comment type="caution">
    <text evidence="2">The sequence shown here is derived from an EMBL/GenBank/DDBJ whole genome shotgun (WGS) entry which is preliminary data.</text>
</comment>
<sequence>METITPIGKELQQQVLEQTRHFIGLGSELLDRRFADVPVAFDLRGRTAGMYRVKGRQRLIRYNPWIFAKYFEDGLHVTVPHEVAHYLVDCVYGIRRVKPHGPEWRKIMDAFGVDGRATARFDLEGIPVRRERQFDYHCGCQPHRLGTRRHLKIQRGEARYLCRQCGNHLVVA</sequence>